<evidence type="ECO:0000313" key="2">
    <source>
        <dbReference type="Proteomes" id="UP000800200"/>
    </source>
</evidence>
<name>A0A6A6EMV5_9PEZI</name>
<accession>A0A6A6EMV5</accession>
<dbReference type="PANTHER" id="PTHR37012">
    <property type="entry name" value="B-ZIP TRANSCRIPTION FACTOR (EUROFUNG)-RELATED"/>
    <property type="match status" value="1"/>
</dbReference>
<dbReference type="PANTHER" id="PTHR37012:SF2">
    <property type="entry name" value="BZIP DOMAIN-CONTAINING PROTEIN-RELATED"/>
    <property type="match status" value="1"/>
</dbReference>
<dbReference type="InterPro" id="IPR021833">
    <property type="entry name" value="DUF3425"/>
</dbReference>
<dbReference type="EMBL" id="ML994615">
    <property type="protein sequence ID" value="KAF2192393.1"/>
    <property type="molecule type" value="Genomic_DNA"/>
</dbReference>
<feature type="non-terminal residue" evidence="1">
    <location>
        <position position="114"/>
    </location>
</feature>
<gene>
    <name evidence="1" type="ORF">K469DRAFT_716935</name>
</gene>
<dbReference type="Pfam" id="PF11905">
    <property type="entry name" value="DUF3425"/>
    <property type="match status" value="1"/>
</dbReference>
<reference evidence="1" key="1">
    <citation type="journal article" date="2020" name="Stud. Mycol.">
        <title>101 Dothideomycetes genomes: a test case for predicting lifestyles and emergence of pathogens.</title>
        <authorList>
            <person name="Haridas S."/>
            <person name="Albert R."/>
            <person name="Binder M."/>
            <person name="Bloem J."/>
            <person name="Labutti K."/>
            <person name="Salamov A."/>
            <person name="Andreopoulos B."/>
            <person name="Baker S."/>
            <person name="Barry K."/>
            <person name="Bills G."/>
            <person name="Bluhm B."/>
            <person name="Cannon C."/>
            <person name="Castanera R."/>
            <person name="Culley D."/>
            <person name="Daum C."/>
            <person name="Ezra D."/>
            <person name="Gonzalez J."/>
            <person name="Henrissat B."/>
            <person name="Kuo A."/>
            <person name="Liang C."/>
            <person name="Lipzen A."/>
            <person name="Lutzoni F."/>
            <person name="Magnuson J."/>
            <person name="Mondo S."/>
            <person name="Nolan M."/>
            <person name="Ohm R."/>
            <person name="Pangilinan J."/>
            <person name="Park H.-J."/>
            <person name="Ramirez L."/>
            <person name="Alfaro M."/>
            <person name="Sun H."/>
            <person name="Tritt A."/>
            <person name="Yoshinaga Y."/>
            <person name="Zwiers L.-H."/>
            <person name="Turgeon B."/>
            <person name="Goodwin S."/>
            <person name="Spatafora J."/>
            <person name="Crous P."/>
            <person name="Grigoriev I."/>
        </authorList>
    </citation>
    <scope>NUCLEOTIDE SEQUENCE</scope>
    <source>
        <strain evidence="1">CBS 207.26</strain>
    </source>
</reference>
<dbReference type="AlphaFoldDB" id="A0A6A6EMV5"/>
<protein>
    <submittedName>
        <fullName evidence="1">Uncharacterized protein</fullName>
    </submittedName>
</protein>
<evidence type="ECO:0000313" key="1">
    <source>
        <dbReference type="EMBL" id="KAF2192393.1"/>
    </source>
</evidence>
<keyword evidence="2" id="KW-1185">Reference proteome</keyword>
<dbReference type="OrthoDB" id="2985014at2759"/>
<dbReference type="Proteomes" id="UP000800200">
    <property type="component" value="Unassembled WGS sequence"/>
</dbReference>
<organism evidence="1 2">
    <name type="scientific">Zopfia rhizophila CBS 207.26</name>
    <dbReference type="NCBI Taxonomy" id="1314779"/>
    <lineage>
        <taxon>Eukaryota</taxon>
        <taxon>Fungi</taxon>
        <taxon>Dikarya</taxon>
        <taxon>Ascomycota</taxon>
        <taxon>Pezizomycotina</taxon>
        <taxon>Dothideomycetes</taxon>
        <taxon>Dothideomycetes incertae sedis</taxon>
        <taxon>Zopfiaceae</taxon>
        <taxon>Zopfia</taxon>
    </lineage>
</organism>
<proteinExistence type="predicted"/>
<sequence length="114" mass="13547">MPEWLRPVPSQLERPHPSWIDRIPWPKVRTYLIDHPEVKFDDFASAYSTSFLIRWDYEPNHVIITTTADDKGGILINPIYEEHIRQLRNWTVEGVFRRKFPAIAELVDSYSQPE</sequence>